<dbReference type="Proteomes" id="UP000663866">
    <property type="component" value="Unassembled WGS sequence"/>
</dbReference>
<feature type="non-terminal residue" evidence="1">
    <location>
        <position position="1"/>
    </location>
</feature>
<name>A0A821GL57_9BILA</name>
<gene>
    <name evidence="1" type="ORF">OVN521_LOCUS47335</name>
</gene>
<evidence type="ECO:0000313" key="1">
    <source>
        <dbReference type="EMBL" id="CAF4668385.1"/>
    </source>
</evidence>
<keyword evidence="2" id="KW-1185">Reference proteome</keyword>
<comment type="caution">
    <text evidence="1">The sequence shown here is derived from an EMBL/GenBank/DDBJ whole genome shotgun (WGS) entry which is preliminary data.</text>
</comment>
<protein>
    <submittedName>
        <fullName evidence="1">Uncharacterized protein</fullName>
    </submittedName>
</protein>
<proteinExistence type="predicted"/>
<sequence length="48" mass="5565">MTNTPFRSQMLTIPRFKMPDYELEGDGCSTKVILNSIARFRLRITSQT</sequence>
<dbReference type="AlphaFoldDB" id="A0A821GL57"/>
<evidence type="ECO:0000313" key="2">
    <source>
        <dbReference type="Proteomes" id="UP000663866"/>
    </source>
</evidence>
<dbReference type="EMBL" id="CAJOBG010091754">
    <property type="protein sequence ID" value="CAF4668385.1"/>
    <property type="molecule type" value="Genomic_DNA"/>
</dbReference>
<organism evidence="1 2">
    <name type="scientific">Rotaria magnacalcarata</name>
    <dbReference type="NCBI Taxonomy" id="392030"/>
    <lineage>
        <taxon>Eukaryota</taxon>
        <taxon>Metazoa</taxon>
        <taxon>Spiralia</taxon>
        <taxon>Gnathifera</taxon>
        <taxon>Rotifera</taxon>
        <taxon>Eurotatoria</taxon>
        <taxon>Bdelloidea</taxon>
        <taxon>Philodinida</taxon>
        <taxon>Philodinidae</taxon>
        <taxon>Rotaria</taxon>
    </lineage>
</organism>
<reference evidence="1" key="1">
    <citation type="submission" date="2021-02" db="EMBL/GenBank/DDBJ databases">
        <authorList>
            <person name="Nowell W R."/>
        </authorList>
    </citation>
    <scope>NUCLEOTIDE SEQUENCE</scope>
</reference>
<accession>A0A821GL57</accession>